<accession>A0A811Q3L3</accession>
<sequence length="556" mass="62955">MRNTCGPASQGRWGIWAQSRWRRRPPGRGQRRAAVVAGAEEAGAPTEEASGQRGIPCGVRIRRGSWRWSSLIQPRAPCRPSRQEDLTTSLQLPRTPPVHPAVRSGAEVEDPGNLIKLYTDWHLWVYHLRSPSKVCAKEYMAFLTYISRAYWLPSWIHCEILLPMMDVLPDGVLEHILSFLLAPEAVRTCVLARRWRQLWRFTTCLRVGCRHEDEVALVKEHRKFLDHLLLLRGGSPLDVCEFGFTGFQDDDVPRVNLWFRHAMMCRVRALKLHMFSMFYLVLDDLPLVSQHLTRLDLRGVQLHSSFLNFSSCPALEHLELVDCGLSTANKISSKSLKHLSLTDCGFDSVNSVCIYTPSLVSLCLDDLCETTPTLDSMPSLVKAFVRITEECADVCAKLLDPEILDCICQLCNSSENTDGSSSSVLLRGLSQAKSLVLISEPEQIIFRSDLRWCPVFNNLKALFLNDYWCTPDFNALVCILEHSPVLDKLTLELFCEGPKYKIEMKGSLNLMELSAKISEHLNIVEVKCQDVDERVLKVLKFLSTINICFGVLIEAL</sequence>
<evidence type="ECO:0000313" key="3">
    <source>
        <dbReference type="Proteomes" id="UP000604825"/>
    </source>
</evidence>
<name>A0A811Q3L3_9POAL</name>
<keyword evidence="3" id="KW-1185">Reference proteome</keyword>
<dbReference type="AlphaFoldDB" id="A0A811Q3L3"/>
<dbReference type="EMBL" id="CAJGYO010000009">
    <property type="protein sequence ID" value="CAD6255042.1"/>
    <property type="molecule type" value="Genomic_DNA"/>
</dbReference>
<proteinExistence type="predicted"/>
<dbReference type="InterPro" id="IPR032675">
    <property type="entry name" value="LRR_dom_sf"/>
</dbReference>
<dbReference type="InterPro" id="IPR053197">
    <property type="entry name" value="F-box_SCFL_complex_component"/>
</dbReference>
<evidence type="ECO:0000256" key="1">
    <source>
        <dbReference type="SAM" id="MobiDB-lite"/>
    </source>
</evidence>
<dbReference type="OrthoDB" id="603691at2759"/>
<organism evidence="2 3">
    <name type="scientific">Miscanthus lutarioriparius</name>
    <dbReference type="NCBI Taxonomy" id="422564"/>
    <lineage>
        <taxon>Eukaryota</taxon>
        <taxon>Viridiplantae</taxon>
        <taxon>Streptophyta</taxon>
        <taxon>Embryophyta</taxon>
        <taxon>Tracheophyta</taxon>
        <taxon>Spermatophyta</taxon>
        <taxon>Magnoliopsida</taxon>
        <taxon>Liliopsida</taxon>
        <taxon>Poales</taxon>
        <taxon>Poaceae</taxon>
        <taxon>PACMAD clade</taxon>
        <taxon>Panicoideae</taxon>
        <taxon>Andropogonodae</taxon>
        <taxon>Andropogoneae</taxon>
        <taxon>Saccharinae</taxon>
        <taxon>Miscanthus</taxon>
    </lineage>
</organism>
<dbReference type="SUPFAM" id="SSF52058">
    <property type="entry name" value="L domain-like"/>
    <property type="match status" value="1"/>
</dbReference>
<dbReference type="SUPFAM" id="SSF81383">
    <property type="entry name" value="F-box domain"/>
    <property type="match status" value="1"/>
</dbReference>
<protein>
    <recommendedName>
        <fullName evidence="4">F-box domain-containing protein</fullName>
    </recommendedName>
</protein>
<dbReference type="Proteomes" id="UP000604825">
    <property type="component" value="Unassembled WGS sequence"/>
</dbReference>
<dbReference type="Gene3D" id="3.80.10.10">
    <property type="entry name" value="Ribonuclease Inhibitor"/>
    <property type="match status" value="1"/>
</dbReference>
<evidence type="ECO:0008006" key="4">
    <source>
        <dbReference type="Google" id="ProtNLM"/>
    </source>
</evidence>
<dbReference type="PANTHER" id="PTHR34223">
    <property type="entry name" value="OS11G0201299 PROTEIN"/>
    <property type="match status" value="1"/>
</dbReference>
<dbReference type="InterPro" id="IPR036047">
    <property type="entry name" value="F-box-like_dom_sf"/>
</dbReference>
<feature type="region of interest" description="Disordered" evidence="1">
    <location>
        <begin position="76"/>
        <end position="105"/>
    </location>
</feature>
<reference evidence="2" key="1">
    <citation type="submission" date="2020-10" db="EMBL/GenBank/DDBJ databases">
        <authorList>
            <person name="Han B."/>
            <person name="Lu T."/>
            <person name="Zhao Q."/>
            <person name="Huang X."/>
            <person name="Zhao Y."/>
        </authorList>
    </citation>
    <scope>NUCLEOTIDE SEQUENCE</scope>
</reference>
<gene>
    <name evidence="2" type="ORF">NCGR_LOCUS38639</name>
</gene>
<evidence type="ECO:0000313" key="2">
    <source>
        <dbReference type="EMBL" id="CAD6255042.1"/>
    </source>
</evidence>
<dbReference type="PANTHER" id="PTHR34223:SF107">
    <property type="entry name" value="F-BOX DOMAIN-CONTAINING PROTEIN"/>
    <property type="match status" value="1"/>
</dbReference>
<comment type="caution">
    <text evidence="2">The sequence shown here is derived from an EMBL/GenBank/DDBJ whole genome shotgun (WGS) entry which is preliminary data.</text>
</comment>